<evidence type="ECO:0000256" key="1">
    <source>
        <dbReference type="SAM" id="MobiDB-lite"/>
    </source>
</evidence>
<evidence type="ECO:0000313" key="2">
    <source>
        <dbReference type="EMBL" id="MPM50060.1"/>
    </source>
</evidence>
<feature type="compositionally biased region" description="Low complexity" evidence="1">
    <location>
        <begin position="238"/>
        <end position="257"/>
    </location>
</feature>
<sequence length="263" mass="27867">MTDPYEDAFGSHPEAPADAVASRSAAPAEDAFGSRAEALAEDAFGTAADPEVLPDQARRTLATLLTSRFITRSGNAAAWEGLVDHEPRIRARLADMFLELVIDHDHQVAFKRQVDDPDAPIVLRREKPLGKDATLLLVHLRQLHAFTDAADAALAITLGEATDFLARFRDPSDTDEAGFQRDVETALRGVERLGLLRPDPDVPDTWIVSPAVVALVTPDRLAAIRDQLQTLARGGTPGAAAAAGPAADDAAAGTGEPTDGEDA</sequence>
<accession>A0A645AA33</accession>
<protein>
    <recommendedName>
        <fullName evidence="3">DUF4194 domain-containing protein</fullName>
    </recommendedName>
</protein>
<dbReference type="EMBL" id="VSSQ01012796">
    <property type="protein sequence ID" value="MPM50060.1"/>
    <property type="molecule type" value="Genomic_DNA"/>
</dbReference>
<feature type="compositionally biased region" description="Low complexity" evidence="1">
    <location>
        <begin position="14"/>
        <end position="26"/>
    </location>
</feature>
<name>A0A645AA33_9ZZZZ</name>
<comment type="caution">
    <text evidence="2">The sequence shown here is derived from an EMBL/GenBank/DDBJ whole genome shotgun (WGS) entry which is preliminary data.</text>
</comment>
<organism evidence="2">
    <name type="scientific">bioreactor metagenome</name>
    <dbReference type="NCBI Taxonomy" id="1076179"/>
    <lineage>
        <taxon>unclassified sequences</taxon>
        <taxon>metagenomes</taxon>
        <taxon>ecological metagenomes</taxon>
    </lineage>
</organism>
<reference evidence="2" key="1">
    <citation type="submission" date="2019-08" db="EMBL/GenBank/DDBJ databases">
        <authorList>
            <person name="Kucharzyk K."/>
            <person name="Murdoch R.W."/>
            <person name="Higgins S."/>
            <person name="Loffler F."/>
        </authorList>
    </citation>
    <scope>NUCLEOTIDE SEQUENCE</scope>
</reference>
<proteinExistence type="predicted"/>
<gene>
    <name evidence="2" type="ORF">SDC9_96794</name>
</gene>
<feature type="region of interest" description="Disordered" evidence="1">
    <location>
        <begin position="234"/>
        <end position="263"/>
    </location>
</feature>
<evidence type="ECO:0008006" key="3">
    <source>
        <dbReference type="Google" id="ProtNLM"/>
    </source>
</evidence>
<dbReference type="AlphaFoldDB" id="A0A645AA33"/>
<feature type="region of interest" description="Disordered" evidence="1">
    <location>
        <begin position="1"/>
        <end position="26"/>
    </location>
</feature>
<dbReference type="InterPro" id="IPR025449">
    <property type="entry name" value="JetB"/>
</dbReference>
<dbReference type="Pfam" id="PF13835">
    <property type="entry name" value="DUF4194"/>
    <property type="match status" value="1"/>
</dbReference>